<accession>A0ABQ1ZFR0</accession>
<dbReference type="Gene3D" id="3.40.50.150">
    <property type="entry name" value="Vaccinia Virus protein VP39"/>
    <property type="match status" value="1"/>
</dbReference>
<dbReference type="InterPro" id="IPR025714">
    <property type="entry name" value="Methyltranfer_dom"/>
</dbReference>
<dbReference type="InterPro" id="IPR029063">
    <property type="entry name" value="SAM-dependent_MTases_sf"/>
</dbReference>
<keyword evidence="3" id="KW-1185">Reference proteome</keyword>
<gene>
    <name evidence="2" type="ORF">GCM10008014_42090</name>
</gene>
<evidence type="ECO:0000259" key="1">
    <source>
        <dbReference type="Pfam" id="PF13847"/>
    </source>
</evidence>
<comment type="caution">
    <text evidence="2">The sequence shown here is derived from an EMBL/GenBank/DDBJ whole genome shotgun (WGS) entry which is preliminary data.</text>
</comment>
<protein>
    <recommendedName>
        <fullName evidence="1">Methyltransferase domain-containing protein</fullName>
    </recommendedName>
</protein>
<dbReference type="SUPFAM" id="SSF53335">
    <property type="entry name" value="S-adenosyl-L-methionine-dependent methyltransferases"/>
    <property type="match status" value="1"/>
</dbReference>
<dbReference type="Pfam" id="PF13847">
    <property type="entry name" value="Methyltransf_31"/>
    <property type="match status" value="1"/>
</dbReference>
<sequence>MYTSKSILNLQTNQSAEQTEAAIKKHDGWFYKYNFSNGISTNLDNELINTIHQTRADIIFPYLDEFFGGKWKGVKCLDIACNQGWFASQIAIRGASEVIGFDIRNEHLNKANEIKEIANLQNISYVNKNLFDIKDNEFGTFDLTLFLGLLYHLENPIGALRKVRSLTSKMCVIETQVTRTMPNSQILNGADTSLKTGSSIGVYTSDKNHVQDDLSIVIVPTLDALYQMLYAVGFDRIYLAVPPKAMYDQYSDFDRVILFAQVL</sequence>
<dbReference type="Proteomes" id="UP000652153">
    <property type="component" value="Unassembled WGS sequence"/>
</dbReference>
<dbReference type="EMBL" id="BMFU01000007">
    <property type="protein sequence ID" value="GGH64073.1"/>
    <property type="molecule type" value="Genomic_DNA"/>
</dbReference>
<dbReference type="RefSeq" id="WP_188593745.1">
    <property type="nucleotide sequence ID" value="NZ_BMFU01000007.1"/>
</dbReference>
<dbReference type="PANTHER" id="PTHR43861">
    <property type="entry name" value="TRANS-ACONITATE 2-METHYLTRANSFERASE-RELATED"/>
    <property type="match status" value="1"/>
</dbReference>
<reference evidence="3" key="1">
    <citation type="journal article" date="2019" name="Int. J. Syst. Evol. Microbiol.">
        <title>The Global Catalogue of Microorganisms (GCM) 10K type strain sequencing project: providing services to taxonomists for standard genome sequencing and annotation.</title>
        <authorList>
            <consortium name="The Broad Institute Genomics Platform"/>
            <consortium name="The Broad Institute Genome Sequencing Center for Infectious Disease"/>
            <person name="Wu L."/>
            <person name="Ma J."/>
        </authorList>
    </citation>
    <scope>NUCLEOTIDE SEQUENCE [LARGE SCALE GENOMIC DNA]</scope>
    <source>
        <strain evidence="3">CGMCC 1.12770</strain>
    </source>
</reference>
<evidence type="ECO:0000313" key="2">
    <source>
        <dbReference type="EMBL" id="GGH64073.1"/>
    </source>
</evidence>
<evidence type="ECO:0000313" key="3">
    <source>
        <dbReference type="Proteomes" id="UP000652153"/>
    </source>
</evidence>
<name>A0ABQ1ZFR0_9BACL</name>
<dbReference type="CDD" id="cd02440">
    <property type="entry name" value="AdoMet_MTases"/>
    <property type="match status" value="1"/>
</dbReference>
<proteinExistence type="predicted"/>
<organism evidence="2 3">
    <name type="scientific">Paenibacillus silvae</name>
    <dbReference type="NCBI Taxonomy" id="1325358"/>
    <lineage>
        <taxon>Bacteria</taxon>
        <taxon>Bacillati</taxon>
        <taxon>Bacillota</taxon>
        <taxon>Bacilli</taxon>
        <taxon>Bacillales</taxon>
        <taxon>Paenibacillaceae</taxon>
        <taxon>Paenibacillus</taxon>
    </lineage>
</organism>
<feature type="domain" description="Methyltransferase" evidence="1">
    <location>
        <begin position="72"/>
        <end position="170"/>
    </location>
</feature>